<dbReference type="KEGG" id="cmah:C1I91_04600"/>
<dbReference type="Pfam" id="PF17189">
    <property type="entry name" value="Glyco_hydro_30C"/>
    <property type="match status" value="1"/>
</dbReference>
<evidence type="ECO:0000313" key="8">
    <source>
        <dbReference type="Proteomes" id="UP000286268"/>
    </source>
</evidence>
<dbReference type="EMBL" id="CP025746">
    <property type="protein sequence ID" value="QAA30998.1"/>
    <property type="molecule type" value="Genomic_DNA"/>
</dbReference>
<dbReference type="InterPro" id="IPR013780">
    <property type="entry name" value="Glyco_hydro_b"/>
</dbReference>
<reference evidence="7 8" key="1">
    <citation type="submission" date="2018-01" db="EMBL/GenBank/DDBJ databases">
        <title>Genome Sequencing and Assembly of Anaerobacter polyendosporus strain CT4.</title>
        <authorList>
            <person name="Tachaapaikoon C."/>
            <person name="Sutheeworapong S."/>
            <person name="Jenjaroenpun P."/>
            <person name="Wongsurawat T."/>
            <person name="Nookeaw I."/>
            <person name="Cheawchanlertfa P."/>
            <person name="Kosugi A."/>
            <person name="Cheevadhanarak S."/>
            <person name="Ratanakhanokchai K."/>
        </authorList>
    </citation>
    <scope>NUCLEOTIDE SEQUENCE [LARGE SCALE GENOMIC DNA]</scope>
    <source>
        <strain evidence="7 8">CT4</strain>
    </source>
</reference>
<dbReference type="GO" id="GO:0006680">
    <property type="term" value="P:glucosylceramide catabolic process"/>
    <property type="evidence" value="ECO:0007669"/>
    <property type="project" value="TreeGrafter"/>
</dbReference>
<keyword evidence="8" id="KW-1185">Reference proteome</keyword>
<feature type="domain" description="Glycosyl hydrolase family 30 beta sandwich" evidence="6">
    <location>
        <begin position="381"/>
        <end position="442"/>
    </location>
</feature>
<comment type="similarity">
    <text evidence="1 4">Belongs to the glycosyl hydrolase 30 family.</text>
</comment>
<dbReference type="Proteomes" id="UP000286268">
    <property type="component" value="Chromosome"/>
</dbReference>
<dbReference type="InterPro" id="IPR017853">
    <property type="entry name" value="GH"/>
</dbReference>
<evidence type="ECO:0000256" key="4">
    <source>
        <dbReference type="RuleBase" id="RU361188"/>
    </source>
</evidence>
<keyword evidence="2" id="KW-0732">Signal</keyword>
<dbReference type="InterPro" id="IPR033452">
    <property type="entry name" value="GH30_C"/>
</dbReference>
<dbReference type="InterPro" id="IPR001139">
    <property type="entry name" value="Glyco_hydro_30"/>
</dbReference>
<dbReference type="OrthoDB" id="9806701at2"/>
<dbReference type="InterPro" id="IPR033453">
    <property type="entry name" value="Glyco_hydro_30_TIM-barrel"/>
</dbReference>
<feature type="domain" description="Glycosyl hydrolase family 30 TIM-barrel" evidence="5">
    <location>
        <begin position="46"/>
        <end position="378"/>
    </location>
</feature>
<evidence type="ECO:0000259" key="6">
    <source>
        <dbReference type="Pfam" id="PF17189"/>
    </source>
</evidence>
<name>A0A410DPM0_9CLOT</name>
<dbReference type="PRINTS" id="PR00843">
    <property type="entry name" value="GLHYDRLASE30"/>
</dbReference>
<dbReference type="PANTHER" id="PTHR11069">
    <property type="entry name" value="GLUCOSYLCERAMIDASE"/>
    <property type="match status" value="1"/>
</dbReference>
<evidence type="ECO:0000256" key="1">
    <source>
        <dbReference type="ARBA" id="ARBA00005382"/>
    </source>
</evidence>
<protein>
    <submittedName>
        <fullName evidence="7">Glucosylceramidase</fullName>
    </submittedName>
</protein>
<keyword evidence="3 4" id="KW-0378">Hydrolase</keyword>
<evidence type="ECO:0000256" key="2">
    <source>
        <dbReference type="ARBA" id="ARBA00022729"/>
    </source>
</evidence>
<accession>A0A410DPM0</accession>
<dbReference type="Pfam" id="PF02055">
    <property type="entry name" value="Glyco_hydro_30"/>
    <property type="match status" value="1"/>
</dbReference>
<organism evidence="7 8">
    <name type="scientific">Clostridium manihotivorum</name>
    <dbReference type="NCBI Taxonomy" id="2320868"/>
    <lineage>
        <taxon>Bacteria</taxon>
        <taxon>Bacillati</taxon>
        <taxon>Bacillota</taxon>
        <taxon>Clostridia</taxon>
        <taxon>Eubacteriales</taxon>
        <taxon>Clostridiaceae</taxon>
        <taxon>Clostridium</taxon>
    </lineage>
</organism>
<dbReference type="Gene3D" id="3.20.20.80">
    <property type="entry name" value="Glycosidases"/>
    <property type="match status" value="1"/>
</dbReference>
<dbReference type="GO" id="GO:0004348">
    <property type="term" value="F:glucosylceramidase activity"/>
    <property type="evidence" value="ECO:0007669"/>
    <property type="project" value="InterPro"/>
</dbReference>
<dbReference type="SUPFAM" id="SSF51011">
    <property type="entry name" value="Glycosyl hydrolase domain"/>
    <property type="match status" value="1"/>
</dbReference>
<dbReference type="PANTHER" id="PTHR11069:SF23">
    <property type="entry name" value="LYSOSOMAL ACID GLUCOSYLCERAMIDASE"/>
    <property type="match status" value="1"/>
</dbReference>
<sequence>MDKIRVIHTSRYTTDRLKEKESIVFSKGKSSDSILKVNKDRTYQKIVGFGGAFTEAAAYTFDRMDKEKQEEIIKSYFDPINGLGYSLGRVHIHSCDFALGNYTYVEENDTELKTFNISHEKKWLLPFIDLARKVRKQDLLLLASPWSPPGWMKSNGDMNNGGKLLPEYYQVWANYYVKYIQAMKEEGFNIWAITVQNEPAAVQVWDSCIYSAEEERDFLKNHLGPTLENAGLSDVKIYIWDHNRDILFERADTVLSDVEAAKYVYGVGDHWYVSEEFESLSKLHDKYPDKHILFTEGCQEGGVHLGSWDTGERYGRNMIGDFTNWQEGWIDWNLILDETGGPNHVGNLCDAPIIADTKTQQLHYNSSYYYIGHFSKYIKPGAVRIESALEGSSSIKQVAFLNEDKSITLVAMNESEKNQAFDIEYKGQYAKYELEPHSIATFIIADIEG</sequence>
<dbReference type="GO" id="GO:0016020">
    <property type="term" value="C:membrane"/>
    <property type="evidence" value="ECO:0007669"/>
    <property type="project" value="GOC"/>
</dbReference>
<evidence type="ECO:0000313" key="7">
    <source>
        <dbReference type="EMBL" id="QAA30998.1"/>
    </source>
</evidence>
<dbReference type="AlphaFoldDB" id="A0A410DPM0"/>
<evidence type="ECO:0000256" key="3">
    <source>
        <dbReference type="ARBA" id="ARBA00022801"/>
    </source>
</evidence>
<dbReference type="Gene3D" id="2.60.40.1180">
    <property type="entry name" value="Golgi alpha-mannosidase II"/>
    <property type="match status" value="1"/>
</dbReference>
<evidence type="ECO:0000259" key="5">
    <source>
        <dbReference type="Pfam" id="PF02055"/>
    </source>
</evidence>
<proteinExistence type="inferred from homology"/>
<dbReference type="SUPFAM" id="SSF51445">
    <property type="entry name" value="(Trans)glycosidases"/>
    <property type="match status" value="1"/>
</dbReference>
<dbReference type="RefSeq" id="WP_128211548.1">
    <property type="nucleotide sequence ID" value="NZ_CP025746.1"/>
</dbReference>
<keyword evidence="4" id="KW-0326">Glycosidase</keyword>
<gene>
    <name evidence="7" type="ORF">C1I91_04600</name>
</gene>